<reference evidence="2" key="1">
    <citation type="journal article" date="2024" name="Int. J. Syst. Evol. Microbiol.">
        <title>Polycladomyces zharkentensis sp. nov., a novel thermophilic cellulose- and starch-degrading member of the Bacillota from a geothermal aquifer in Kazakhstan.</title>
        <authorList>
            <person name="Mashzhan A."/>
            <person name="Kistaubayeva A."/>
            <person name="Javier-Lopez R."/>
            <person name="Bissenova U."/>
            <person name="Bissenbay A."/>
            <person name="Birkeland N.K."/>
        </authorList>
    </citation>
    <scope>NUCLEOTIDE SEQUENCE</scope>
    <source>
        <strain evidence="2">ZKZ2T</strain>
    </source>
</reference>
<dbReference type="RefSeq" id="WP_205496687.1">
    <property type="nucleotide sequence ID" value="NZ_JAFHAP010000013.1"/>
</dbReference>
<evidence type="ECO:0000313" key="3">
    <source>
        <dbReference type="Proteomes" id="UP001177120"/>
    </source>
</evidence>
<proteinExistence type="predicted"/>
<evidence type="ECO:0000313" key="2">
    <source>
        <dbReference type="EMBL" id="MBN2910587.1"/>
    </source>
</evidence>
<dbReference type="EMBL" id="JAFHAP010000013">
    <property type="protein sequence ID" value="MBN2910587.1"/>
    <property type="molecule type" value="Genomic_DNA"/>
</dbReference>
<feature type="compositionally biased region" description="Basic residues" evidence="1">
    <location>
        <begin position="112"/>
        <end position="121"/>
    </location>
</feature>
<sequence length="121" mass="13853">MCAIEVGNVHPSSAKIITEPQDAEILHFVHHDAWALLERSAGIVATDEVATRKVNPKRLSRLVAKERNRRGISSRAQQAIQADLEARKKEKKQNARERKKALAERKREMKIYKAKARHRGR</sequence>
<feature type="region of interest" description="Disordered" evidence="1">
    <location>
        <begin position="85"/>
        <end position="121"/>
    </location>
</feature>
<dbReference type="InterPro" id="IPR016787">
    <property type="entry name" value="UCP021328"/>
</dbReference>
<comment type="caution">
    <text evidence="2">The sequence shown here is derived from an EMBL/GenBank/DDBJ whole genome shotgun (WGS) entry which is preliminary data.</text>
</comment>
<name>A0ABS2WM48_9BACL</name>
<dbReference type="Proteomes" id="UP001177120">
    <property type="component" value="Unassembled WGS sequence"/>
</dbReference>
<protein>
    <submittedName>
        <fullName evidence="2">YjdF family protein</fullName>
    </submittedName>
</protein>
<organism evidence="2 3">
    <name type="scientific">Polycladomyces zharkentensis</name>
    <dbReference type="NCBI Taxonomy" id="2807616"/>
    <lineage>
        <taxon>Bacteria</taxon>
        <taxon>Bacillati</taxon>
        <taxon>Bacillota</taxon>
        <taxon>Bacilli</taxon>
        <taxon>Bacillales</taxon>
        <taxon>Thermoactinomycetaceae</taxon>
        <taxon>Polycladomyces</taxon>
    </lineage>
</organism>
<feature type="compositionally biased region" description="Basic and acidic residues" evidence="1">
    <location>
        <begin position="85"/>
        <end position="111"/>
    </location>
</feature>
<accession>A0ABS2WM48</accession>
<evidence type="ECO:0000256" key="1">
    <source>
        <dbReference type="SAM" id="MobiDB-lite"/>
    </source>
</evidence>
<gene>
    <name evidence="2" type="ORF">JQC72_13865</name>
</gene>
<keyword evidence="3" id="KW-1185">Reference proteome</keyword>
<dbReference type="Pfam" id="PF11208">
    <property type="entry name" value="DUF2992"/>
    <property type="match status" value="1"/>
</dbReference>